<evidence type="ECO:0000256" key="1">
    <source>
        <dbReference type="ARBA" id="ARBA00007913"/>
    </source>
</evidence>
<dbReference type="PANTHER" id="PTHR43788:SF8">
    <property type="entry name" value="DNA-BINDING PROTEIN SMUBP-2"/>
    <property type="match status" value="1"/>
</dbReference>
<dbReference type="Pfam" id="PF13086">
    <property type="entry name" value="AAA_11"/>
    <property type="match status" value="1"/>
</dbReference>
<evidence type="ECO:0000256" key="3">
    <source>
        <dbReference type="ARBA" id="ARBA00022801"/>
    </source>
</evidence>
<dbReference type="SUPFAM" id="SSF52540">
    <property type="entry name" value="P-loop containing nucleoside triphosphate hydrolases"/>
    <property type="match status" value="1"/>
</dbReference>
<comment type="caution">
    <text evidence="7">The sequence shown here is derived from an EMBL/GenBank/DDBJ whole genome shotgun (WGS) entry which is preliminary data.</text>
</comment>
<proteinExistence type="inferred from homology"/>
<keyword evidence="8" id="KW-1185">Reference proteome</keyword>
<evidence type="ECO:0000256" key="5">
    <source>
        <dbReference type="ARBA" id="ARBA00022840"/>
    </source>
</evidence>
<evidence type="ECO:0000259" key="6">
    <source>
        <dbReference type="SMART" id="SM00382"/>
    </source>
</evidence>
<dbReference type="PANTHER" id="PTHR43788">
    <property type="entry name" value="DNA2/NAM7 HELICASE FAMILY MEMBER"/>
    <property type="match status" value="1"/>
</dbReference>
<dbReference type="InterPro" id="IPR003593">
    <property type="entry name" value="AAA+_ATPase"/>
</dbReference>
<sequence length="740" mass="84337">MKNEVGEYVKSTLGYMKEWQKTLQAEIHHLKKYGSSKHRVTNGHLISNDNGFTYYFETSTNLRIPVGSKVKLEWGHVTQEARTLSSEGRSLLLSVAISIGDLIPEAYVSHDPWELLDELFQRFDDIKKSKMKRSRIKSLMNPSLETKHPTDKIKNNAHEVFLRSKYNSVTFVWGPPGTGKTYTLARVAIQHYFKGKSILLLSHSNQAIDVLIAEIAGVLKKKGKLREGDVLRYGSQSGEILSSFEGITTAQLIEQNDPMLSQERKGLTIDRQGLKADLSKSFTKRDTDQLLQIETKLARILEKIRQREIKLVKDAMIIGTTLAKAASDETIYSKNYDIVIVDEASMAYVPQVAFAATLGKRIIVCGDFKQLPPIAASNHNLVEKWLKQDIFYSTGLTESVNTGKLHPQLFLLNEQRRMHPDISAFTNQYIYGSLVTDHESVRINRQKIVERAPFQARASVLVDTSYTGEHCFSEKSSNSRINFWQLLLSFQLIHEAYVGGARSIGYATPYRAQAELMQLLLQDIYAKELTTSDIIAATVHKFQGSERDVMVFDSVDSFSQTRASMLLTGKESERLLNVAITRTKGKFIHVGDTAFIQKHVYRGKTIRSLVEYQLSKKQQILPREIGTWIKNQHPHLQWMHALKHDRLFHDIDNAKESILLCMPKTTSLPETWTEKLKQVPNKVKVEQFNEVLPFPFVLIDGRFLWLGVPVIPTKVLKPPYVAVRLESEEIGQYLFNQIRD</sequence>
<dbReference type="InterPro" id="IPR041679">
    <property type="entry name" value="DNA2/NAM7-like_C"/>
</dbReference>
<protein>
    <submittedName>
        <fullName evidence="7">AAA family ATPase</fullName>
    </submittedName>
</protein>
<evidence type="ECO:0000313" key="8">
    <source>
        <dbReference type="Proteomes" id="UP001518925"/>
    </source>
</evidence>
<evidence type="ECO:0000256" key="2">
    <source>
        <dbReference type="ARBA" id="ARBA00022741"/>
    </source>
</evidence>
<evidence type="ECO:0000313" key="7">
    <source>
        <dbReference type="EMBL" id="MBM6616615.1"/>
    </source>
</evidence>
<dbReference type="InterPro" id="IPR050534">
    <property type="entry name" value="Coronavir_polyprotein_1ab"/>
</dbReference>
<accession>A0ABS2DDT2</accession>
<keyword evidence="4" id="KW-0347">Helicase</keyword>
<dbReference type="Proteomes" id="UP001518925">
    <property type="component" value="Unassembled WGS sequence"/>
</dbReference>
<reference evidence="7 8" key="1">
    <citation type="submission" date="2021-02" db="EMBL/GenBank/DDBJ databases">
        <title>Bacillus sp. RD4P76, an endophyte from a halophyte.</title>
        <authorList>
            <person name="Sun J.-Q."/>
        </authorList>
    </citation>
    <scope>NUCLEOTIDE SEQUENCE [LARGE SCALE GENOMIC DNA]</scope>
    <source>
        <strain evidence="7 8">RD4P76</strain>
    </source>
</reference>
<gene>
    <name evidence="7" type="ORF">JR050_02820</name>
</gene>
<comment type="similarity">
    <text evidence="1">Belongs to the DNA2/NAM7 helicase family.</text>
</comment>
<dbReference type="EMBL" id="JAFELM010000013">
    <property type="protein sequence ID" value="MBM6616615.1"/>
    <property type="molecule type" value="Genomic_DNA"/>
</dbReference>
<dbReference type="CDD" id="cd18808">
    <property type="entry name" value="SF1_C_Upf1"/>
    <property type="match status" value="1"/>
</dbReference>
<dbReference type="InterPro" id="IPR027417">
    <property type="entry name" value="P-loop_NTPase"/>
</dbReference>
<dbReference type="InterPro" id="IPR047187">
    <property type="entry name" value="SF1_C_Upf1"/>
</dbReference>
<organism evidence="7 8">
    <name type="scientific">Bacillus suaedaesalsae</name>
    <dbReference type="NCBI Taxonomy" id="2810349"/>
    <lineage>
        <taxon>Bacteria</taxon>
        <taxon>Bacillati</taxon>
        <taxon>Bacillota</taxon>
        <taxon>Bacilli</taxon>
        <taxon>Bacillales</taxon>
        <taxon>Bacillaceae</taxon>
        <taxon>Bacillus</taxon>
    </lineage>
</organism>
<dbReference type="InterPro" id="IPR041677">
    <property type="entry name" value="DNA2/NAM7_AAA_11"/>
</dbReference>
<name>A0ABS2DDT2_9BACI</name>
<keyword evidence="5" id="KW-0067">ATP-binding</keyword>
<keyword evidence="3" id="KW-0378">Hydrolase</keyword>
<keyword evidence="2" id="KW-0547">Nucleotide-binding</keyword>
<dbReference type="Gene3D" id="3.40.50.300">
    <property type="entry name" value="P-loop containing nucleotide triphosphate hydrolases"/>
    <property type="match status" value="2"/>
</dbReference>
<dbReference type="Pfam" id="PF13087">
    <property type="entry name" value="AAA_12"/>
    <property type="match status" value="1"/>
</dbReference>
<feature type="domain" description="AAA+ ATPase" evidence="6">
    <location>
        <begin position="166"/>
        <end position="396"/>
    </location>
</feature>
<evidence type="ECO:0000256" key="4">
    <source>
        <dbReference type="ARBA" id="ARBA00022806"/>
    </source>
</evidence>
<dbReference type="SMART" id="SM00382">
    <property type="entry name" value="AAA"/>
    <property type="match status" value="1"/>
</dbReference>